<evidence type="ECO:0000313" key="4">
    <source>
        <dbReference type="Proteomes" id="UP001165384"/>
    </source>
</evidence>
<keyword evidence="2" id="KW-0067">ATP-binding</keyword>
<keyword evidence="1" id="KW-0547">Nucleotide-binding</keyword>
<proteinExistence type="predicted"/>
<dbReference type="SUPFAM" id="SSF52540">
    <property type="entry name" value="P-loop containing nucleoside triphosphate hydrolases"/>
    <property type="match status" value="1"/>
</dbReference>
<dbReference type="InterPro" id="IPR005702">
    <property type="entry name" value="Wzc-like_C"/>
</dbReference>
<dbReference type="InterPro" id="IPR017479">
    <property type="entry name" value="Tyr_kinase_chain_length_EpsG"/>
</dbReference>
<dbReference type="NCBIfam" id="TIGR03029">
    <property type="entry name" value="EpsG"/>
    <property type="match status" value="1"/>
</dbReference>
<evidence type="ECO:0000256" key="2">
    <source>
        <dbReference type="ARBA" id="ARBA00022840"/>
    </source>
</evidence>
<accession>A0ABS9K620</accession>
<protein>
    <submittedName>
        <fullName evidence="3">Chain length determinant protein tyrosine kinase EpsG</fullName>
    </submittedName>
</protein>
<comment type="caution">
    <text evidence="3">The sequence shown here is derived from an EMBL/GenBank/DDBJ whole genome shotgun (WGS) entry which is preliminary data.</text>
</comment>
<evidence type="ECO:0000256" key="1">
    <source>
        <dbReference type="ARBA" id="ARBA00022741"/>
    </source>
</evidence>
<keyword evidence="3" id="KW-0808">Transferase</keyword>
<dbReference type="Pfam" id="PF06564">
    <property type="entry name" value="CBP_BcsQ"/>
    <property type="match status" value="1"/>
</dbReference>
<dbReference type="CDD" id="cd05387">
    <property type="entry name" value="BY-kinase"/>
    <property type="match status" value="1"/>
</dbReference>
<dbReference type="GO" id="GO:0016301">
    <property type="term" value="F:kinase activity"/>
    <property type="evidence" value="ECO:0007669"/>
    <property type="project" value="UniProtKB-KW"/>
</dbReference>
<dbReference type="InterPro" id="IPR050445">
    <property type="entry name" value="Bact_polysacc_biosynth/exp"/>
</dbReference>
<organism evidence="3 4">
    <name type="scientific">Dechloromonas hankyongensis</name>
    <dbReference type="NCBI Taxonomy" id="2908002"/>
    <lineage>
        <taxon>Bacteria</taxon>
        <taxon>Pseudomonadati</taxon>
        <taxon>Pseudomonadota</taxon>
        <taxon>Betaproteobacteria</taxon>
        <taxon>Rhodocyclales</taxon>
        <taxon>Azonexaceae</taxon>
        <taxon>Dechloromonas</taxon>
    </lineage>
</organism>
<dbReference type="PANTHER" id="PTHR32309">
    <property type="entry name" value="TYROSINE-PROTEIN KINASE"/>
    <property type="match status" value="1"/>
</dbReference>
<keyword evidence="4" id="KW-1185">Reference proteome</keyword>
<dbReference type="RefSeq" id="WP_275712009.1">
    <property type="nucleotide sequence ID" value="NZ_JAKLTN010000004.1"/>
</dbReference>
<dbReference type="EMBL" id="JAKLTN010000004">
    <property type="protein sequence ID" value="MCG2578625.1"/>
    <property type="molecule type" value="Genomic_DNA"/>
</dbReference>
<reference evidence="3" key="1">
    <citation type="submission" date="2022-01" db="EMBL/GenBank/DDBJ databases">
        <authorList>
            <person name="Jo J.-H."/>
            <person name="Im W.-T."/>
        </authorList>
    </citation>
    <scope>NUCLEOTIDE SEQUENCE</scope>
    <source>
        <strain evidence="3">XY25</strain>
    </source>
</reference>
<dbReference type="InterPro" id="IPR027417">
    <property type="entry name" value="P-loop_NTPase"/>
</dbReference>
<evidence type="ECO:0000313" key="3">
    <source>
        <dbReference type="EMBL" id="MCG2578625.1"/>
    </source>
</evidence>
<keyword evidence="3" id="KW-0418">Kinase</keyword>
<sequence>MAHDNVLPLEGSSRVIAHDDHQLGAILVDEGKLKVADLDRIVDLQHRRGLLFGEAARRLGLLDDEDVEQALDRQYGLPQLLPGDAGASTELIAAFQPRHRCTEELRGLRTQLLLRWLDPAAGRRSLAIVSPGRGEGRSCIAANLAIIFSQLGMRTLLIDADLRNPRQHRLFNTPNRIGLAAVLAGRADTDTVLLPVSGCPKLSLLPAGAVPPNPQELLSRPRLAGLLDELAVKFDLILLDTTATQFCADARSVAFRAGNALVLARRDHTRIEATDGMLKGLAETGTHVVGTVINSF</sequence>
<dbReference type="NCBIfam" id="TIGR01007">
    <property type="entry name" value="eps_fam"/>
    <property type="match status" value="1"/>
</dbReference>
<dbReference type="PANTHER" id="PTHR32309:SF13">
    <property type="entry name" value="FERRIC ENTEROBACTIN TRANSPORT PROTEIN FEPE"/>
    <property type="match status" value="1"/>
</dbReference>
<gene>
    <name evidence="3" type="primary">epsG</name>
    <name evidence="3" type="ORF">LZ012_16630</name>
</gene>
<dbReference type="InterPro" id="IPR017746">
    <property type="entry name" value="Cellulose_synthase_operon_BcsQ"/>
</dbReference>
<dbReference type="Gene3D" id="3.40.50.300">
    <property type="entry name" value="P-loop containing nucleotide triphosphate hydrolases"/>
    <property type="match status" value="1"/>
</dbReference>
<dbReference type="Proteomes" id="UP001165384">
    <property type="component" value="Unassembled WGS sequence"/>
</dbReference>
<dbReference type="SUPFAM" id="SSF160246">
    <property type="entry name" value="EspE N-terminal domain-like"/>
    <property type="match status" value="1"/>
</dbReference>
<name>A0ABS9K620_9RHOO</name>
<dbReference type="InterPro" id="IPR037257">
    <property type="entry name" value="T2SS_E_N_sf"/>
</dbReference>